<evidence type="ECO:0000313" key="2">
    <source>
        <dbReference type="EMBL" id="ARU63387.1"/>
    </source>
</evidence>
<dbReference type="KEGG" id="tum:CBW65_22135"/>
<organism evidence="2 3">
    <name type="scientific">Tumebacillus avium</name>
    <dbReference type="NCBI Taxonomy" id="1903704"/>
    <lineage>
        <taxon>Bacteria</taxon>
        <taxon>Bacillati</taxon>
        <taxon>Bacillota</taxon>
        <taxon>Bacilli</taxon>
        <taxon>Bacillales</taxon>
        <taxon>Alicyclobacillaceae</taxon>
        <taxon>Tumebacillus</taxon>
    </lineage>
</organism>
<dbReference type="PANTHER" id="PTHR32432:SF3">
    <property type="entry name" value="ETHANOLAMINE UTILIZATION PROTEIN EUTJ"/>
    <property type="match status" value="1"/>
</dbReference>
<gene>
    <name evidence="2" type="ORF">CBW65_22135</name>
</gene>
<dbReference type="CDD" id="cd24004">
    <property type="entry name" value="ASKHA_NBD_PilM-like"/>
    <property type="match status" value="1"/>
</dbReference>
<dbReference type="InterPro" id="IPR003494">
    <property type="entry name" value="SHS2_FtsA"/>
</dbReference>
<dbReference type="InterPro" id="IPR050696">
    <property type="entry name" value="FtsA/MreB"/>
</dbReference>
<dbReference type="PANTHER" id="PTHR32432">
    <property type="entry name" value="CELL DIVISION PROTEIN FTSA-RELATED"/>
    <property type="match status" value="1"/>
</dbReference>
<dbReference type="Gene3D" id="3.30.420.40">
    <property type="match status" value="2"/>
</dbReference>
<dbReference type="SMART" id="SM00842">
    <property type="entry name" value="FtsA"/>
    <property type="match status" value="1"/>
</dbReference>
<reference evidence="3" key="1">
    <citation type="submission" date="2017-05" db="EMBL/GenBank/DDBJ databases">
        <authorList>
            <person name="Sung H."/>
        </authorList>
    </citation>
    <scope>NUCLEOTIDE SEQUENCE [LARGE SCALE GENOMIC DNA]</scope>
    <source>
        <strain evidence="3">AR23208</strain>
    </source>
</reference>
<dbReference type="Pfam" id="PF14450">
    <property type="entry name" value="FtsA"/>
    <property type="match status" value="1"/>
</dbReference>
<feature type="domain" description="SHS2" evidence="1">
    <location>
        <begin position="14"/>
        <end position="209"/>
    </location>
</feature>
<evidence type="ECO:0000259" key="1">
    <source>
        <dbReference type="SMART" id="SM00842"/>
    </source>
</evidence>
<dbReference type="AlphaFoldDB" id="A0A1Y0ISF7"/>
<dbReference type="SUPFAM" id="SSF53067">
    <property type="entry name" value="Actin-like ATPase domain"/>
    <property type="match status" value="2"/>
</dbReference>
<protein>
    <recommendedName>
        <fullName evidence="1">SHS2 domain-containing protein</fullName>
    </recommendedName>
</protein>
<dbReference type="GO" id="GO:0051301">
    <property type="term" value="P:cell division"/>
    <property type="evidence" value="ECO:0007669"/>
    <property type="project" value="InterPro"/>
</dbReference>
<sequence length="738" mass="80097">MTQYDLQHRQEEQIFALDIGTRTVVGLVARFNGDGLLEVAATVEKEHATRAMLDGQIHDVALVADVIRKVKAELEQSTGPLRKVAVAAAGRSLKTIRTRVDRDIQGERITREVILALELTAVQQAERQLQDLAPDAARYHCVGYTVVHYLLDDSVIGSLEDQFGLKASVEIIATFLPRVVIDSLQMALERADLEMAALTLEPIAAINALIPPSMRKLNLVLVDIGAGTSDIALTAEGTVVAYGMVPVAGDEITEALSQRHLLDFPDAELLKRRLMTNEQVQFTDVLGMEYDLPARDVIESIQEEVRSLATQIAYEVFKLNNKAPAAVMLVGGGSQTPMLGPLLAAELKLPKERVAIRGTDAIKQLAAQHEALSGPQAVTPIGIALAALQHPVSSVAIHVNGKSLRLFEFRQITVGDALIAADVDIRKLHGRPGLALSVEVQGQLHVIRGTLGTPAQLLLNGQPAKLDDVIQHGDELEVVGGVSGQDASAAIGDILPAHLLPAPLSVFFRGDEYVLPARLLMNGELAAPDTLVTDRAKITIERPTTVEHVLQALPALESYERELLSLPHGFTVTLDGESVTLPYQPYELLVNDAPATLESQVQNGDVLQFGPAPDPIYNVRFFYDESLHPGMTIGVLCNNRPINLEGPRPPIYLNGKPATLDELVRDGDTLIFQQQPPGGGEGAETPEWQPVLSDLFRYIRIEDERPPGALDLKLTVNALPATFLTPIKHGDLIIMEWV</sequence>
<accession>A0A1Y0ISF7</accession>
<dbReference type="Proteomes" id="UP000195437">
    <property type="component" value="Chromosome"/>
</dbReference>
<keyword evidence="3" id="KW-1185">Reference proteome</keyword>
<dbReference type="InterPro" id="IPR043129">
    <property type="entry name" value="ATPase_NBD"/>
</dbReference>
<name>A0A1Y0ISF7_9BACL</name>
<dbReference type="OrthoDB" id="9768127at2"/>
<dbReference type="EMBL" id="CP021434">
    <property type="protein sequence ID" value="ARU63387.1"/>
    <property type="molecule type" value="Genomic_DNA"/>
</dbReference>
<evidence type="ECO:0000313" key="3">
    <source>
        <dbReference type="Proteomes" id="UP000195437"/>
    </source>
</evidence>
<dbReference type="RefSeq" id="WP_087458731.1">
    <property type="nucleotide sequence ID" value="NZ_CP021434.1"/>
</dbReference>
<proteinExistence type="predicted"/>